<dbReference type="AlphaFoldDB" id="A0A164P6M6"/>
<dbReference type="FunFam" id="2.10.110.10:FF:000046">
    <property type="entry name" value="LIM/homeobox protein Lhx1"/>
    <property type="match status" value="1"/>
</dbReference>
<accession>A0A164P6M6</accession>
<dbReference type="SUPFAM" id="SSF57716">
    <property type="entry name" value="Glucocorticoid receptor-like (DNA-binding domain)"/>
    <property type="match status" value="2"/>
</dbReference>
<evidence type="ECO:0000313" key="16">
    <source>
        <dbReference type="Proteomes" id="UP000076858"/>
    </source>
</evidence>
<dbReference type="EMBL" id="LRGB01002676">
    <property type="protein sequence ID" value="KZS06565.1"/>
    <property type="molecule type" value="Genomic_DNA"/>
</dbReference>
<dbReference type="STRING" id="35525.A0A164P6M6"/>
<dbReference type="GO" id="GO:0005634">
    <property type="term" value="C:nucleus"/>
    <property type="evidence" value="ECO:0007669"/>
    <property type="project" value="UniProtKB-SubCell"/>
</dbReference>
<dbReference type="Gene3D" id="2.10.110.10">
    <property type="entry name" value="Cysteine Rich Protein"/>
    <property type="match status" value="2"/>
</dbReference>
<dbReference type="InterPro" id="IPR049618">
    <property type="entry name" value="Lhx1/5_LIM1"/>
</dbReference>
<dbReference type="GO" id="GO:0000981">
    <property type="term" value="F:DNA-binding transcription factor activity, RNA polymerase II-specific"/>
    <property type="evidence" value="ECO:0007669"/>
    <property type="project" value="InterPro"/>
</dbReference>
<evidence type="ECO:0000256" key="1">
    <source>
        <dbReference type="ARBA" id="ARBA00004123"/>
    </source>
</evidence>
<dbReference type="PROSITE" id="PS00478">
    <property type="entry name" value="LIM_DOMAIN_1"/>
    <property type="match status" value="2"/>
</dbReference>
<evidence type="ECO:0000256" key="3">
    <source>
        <dbReference type="ARBA" id="ARBA00022737"/>
    </source>
</evidence>
<dbReference type="OrthoDB" id="10068367at2759"/>
<keyword evidence="7 9" id="KW-0371">Homeobox</keyword>
<dbReference type="GO" id="GO:0000977">
    <property type="term" value="F:RNA polymerase II transcription regulatory region sequence-specific DNA binding"/>
    <property type="evidence" value="ECO:0007669"/>
    <property type="project" value="TreeGrafter"/>
</dbReference>
<dbReference type="Proteomes" id="UP000076858">
    <property type="component" value="Unassembled WGS sequence"/>
</dbReference>
<feature type="region of interest" description="Disordered" evidence="12">
    <location>
        <begin position="364"/>
        <end position="383"/>
    </location>
</feature>
<evidence type="ECO:0000256" key="10">
    <source>
        <dbReference type="PROSITE-ProRule" id="PRU00125"/>
    </source>
</evidence>
<dbReference type="CDD" id="cd09375">
    <property type="entry name" value="LIM2_Lhx1_Lhx5"/>
    <property type="match status" value="1"/>
</dbReference>
<proteinExistence type="predicted"/>
<feature type="DNA-binding region" description="Homeobox" evidence="9">
    <location>
        <begin position="157"/>
        <end position="216"/>
    </location>
</feature>
<evidence type="ECO:0000256" key="7">
    <source>
        <dbReference type="ARBA" id="ARBA00023155"/>
    </source>
</evidence>
<dbReference type="SMART" id="SM00389">
    <property type="entry name" value="HOX"/>
    <property type="match status" value="1"/>
</dbReference>
<comment type="subcellular location">
    <subcellularLocation>
        <location evidence="1 9 11">Nucleus</location>
    </subcellularLocation>
</comment>
<evidence type="ECO:0000256" key="9">
    <source>
        <dbReference type="PROSITE-ProRule" id="PRU00108"/>
    </source>
</evidence>
<keyword evidence="6 9" id="KW-0238">DNA-binding</keyword>
<evidence type="ECO:0000259" key="13">
    <source>
        <dbReference type="PROSITE" id="PS50023"/>
    </source>
</evidence>
<evidence type="ECO:0000256" key="2">
    <source>
        <dbReference type="ARBA" id="ARBA00022723"/>
    </source>
</evidence>
<keyword evidence="5 10" id="KW-0440">LIM domain</keyword>
<dbReference type="InterPro" id="IPR049619">
    <property type="entry name" value="Lhx1/5_LIM2"/>
</dbReference>
<keyword evidence="3" id="KW-0677">Repeat</keyword>
<dbReference type="Pfam" id="PF00046">
    <property type="entry name" value="Homeodomain"/>
    <property type="match status" value="1"/>
</dbReference>
<dbReference type="PROSITE" id="PS50071">
    <property type="entry name" value="HOMEOBOX_2"/>
    <property type="match status" value="1"/>
</dbReference>
<feature type="compositionally biased region" description="Gly residues" evidence="12">
    <location>
        <begin position="325"/>
        <end position="340"/>
    </location>
</feature>
<dbReference type="InterPro" id="IPR050453">
    <property type="entry name" value="LIM_Homeobox_TF"/>
</dbReference>
<feature type="domain" description="LIM zinc-binding" evidence="13">
    <location>
        <begin position="3"/>
        <end position="62"/>
    </location>
</feature>
<feature type="compositionally biased region" description="Pro residues" evidence="12">
    <location>
        <begin position="284"/>
        <end position="295"/>
    </location>
</feature>
<dbReference type="PANTHER" id="PTHR24208:SF105">
    <property type="entry name" value="DLIM1"/>
    <property type="match status" value="1"/>
</dbReference>
<dbReference type="InterPro" id="IPR017970">
    <property type="entry name" value="Homeobox_CS"/>
</dbReference>
<dbReference type="GO" id="GO:0008270">
    <property type="term" value="F:zinc ion binding"/>
    <property type="evidence" value="ECO:0007669"/>
    <property type="project" value="InterPro"/>
</dbReference>
<gene>
    <name evidence="15" type="ORF">APZ42_029942</name>
</gene>
<name>A0A164P6M6_9CRUS</name>
<dbReference type="SMART" id="SM00132">
    <property type="entry name" value="LIM"/>
    <property type="match status" value="2"/>
</dbReference>
<evidence type="ECO:0000256" key="5">
    <source>
        <dbReference type="ARBA" id="ARBA00023038"/>
    </source>
</evidence>
<dbReference type="SUPFAM" id="SSF46689">
    <property type="entry name" value="Homeodomain-like"/>
    <property type="match status" value="1"/>
</dbReference>
<organism evidence="15 16">
    <name type="scientific">Daphnia magna</name>
    <dbReference type="NCBI Taxonomy" id="35525"/>
    <lineage>
        <taxon>Eukaryota</taxon>
        <taxon>Metazoa</taxon>
        <taxon>Ecdysozoa</taxon>
        <taxon>Arthropoda</taxon>
        <taxon>Crustacea</taxon>
        <taxon>Branchiopoda</taxon>
        <taxon>Diplostraca</taxon>
        <taxon>Cladocera</taxon>
        <taxon>Anomopoda</taxon>
        <taxon>Daphniidae</taxon>
        <taxon>Daphnia</taxon>
    </lineage>
</organism>
<keyword evidence="16" id="KW-1185">Reference proteome</keyword>
<dbReference type="InterPro" id="IPR001781">
    <property type="entry name" value="Znf_LIM"/>
</dbReference>
<evidence type="ECO:0000256" key="11">
    <source>
        <dbReference type="RuleBase" id="RU000682"/>
    </source>
</evidence>
<keyword evidence="8 9" id="KW-0539">Nucleus</keyword>
<dbReference type="PROSITE" id="PS50023">
    <property type="entry name" value="LIM_DOMAIN_2"/>
    <property type="match status" value="2"/>
</dbReference>
<evidence type="ECO:0000256" key="4">
    <source>
        <dbReference type="ARBA" id="ARBA00022833"/>
    </source>
</evidence>
<feature type="region of interest" description="Disordered" evidence="12">
    <location>
        <begin position="275"/>
        <end position="348"/>
    </location>
</feature>
<dbReference type="FunFam" id="1.10.10.60:FF:000075">
    <property type="entry name" value="LIM/homeobox protein Lhx1"/>
    <property type="match status" value="1"/>
</dbReference>
<keyword evidence="4 10" id="KW-0862">Zinc</keyword>
<sequence length="383" mass="41695">MIMTCAGCDRAILDKFLLTVLDRTWHAECVRCADCRNILAERCFSRDGKLYCRTDFFRRYGTKCGGCGQGLSPTDLVRKARDKVYHLRCFTCALCRRQLSTGEELYLLDDARFLCKEDFIRGKSAPGSVDGDGEGESRSDNPSESKSPDEGGAGSKRRGPRTTIKAKQLEILKNAFSQTPKPTRHIREQLAKETGLPMRVIQVWFQNKRSKERRLKQLTSMGLRPYFGASRKLRGFPVSPGMDDGSGVVGGFNPYFDPKYAADFAYGGAPGGPHPHFGLHSHGPPHPLQHHPNPPFGDFFGGPHPPPPPPSQSSQGGPGAPPGAGAQGPGGNAPFGGGPGKSSLLHSSSTSECTYQSCLRTWTVPSPPLLDLDRSPTLKRCPK</sequence>
<dbReference type="InterPro" id="IPR001356">
    <property type="entry name" value="HD"/>
</dbReference>
<feature type="region of interest" description="Disordered" evidence="12">
    <location>
        <begin position="126"/>
        <end position="163"/>
    </location>
</feature>
<dbReference type="Gene3D" id="1.10.10.60">
    <property type="entry name" value="Homeodomain-like"/>
    <property type="match status" value="1"/>
</dbReference>
<dbReference type="PROSITE" id="PS00027">
    <property type="entry name" value="HOMEOBOX_1"/>
    <property type="match status" value="1"/>
</dbReference>
<reference evidence="15 16" key="1">
    <citation type="submission" date="2016-03" db="EMBL/GenBank/DDBJ databases">
        <title>EvidentialGene: Evidence-directed Construction of Genes on Genomes.</title>
        <authorList>
            <person name="Gilbert D.G."/>
            <person name="Choi J.-H."/>
            <person name="Mockaitis K."/>
            <person name="Colbourne J."/>
            <person name="Pfrender M."/>
        </authorList>
    </citation>
    <scope>NUCLEOTIDE SEQUENCE [LARGE SCALE GENOMIC DNA]</scope>
    <source>
        <strain evidence="15 16">Xinb3</strain>
        <tissue evidence="15">Complete organism</tissue>
    </source>
</reference>
<comment type="caution">
    <text evidence="15">The sequence shown here is derived from an EMBL/GenBank/DDBJ whole genome shotgun (WGS) entry which is preliminary data.</text>
</comment>
<feature type="compositionally biased region" description="Basic and acidic residues" evidence="12">
    <location>
        <begin position="135"/>
        <end position="149"/>
    </location>
</feature>
<dbReference type="CDD" id="cd09367">
    <property type="entry name" value="LIM1_Lhx1_Lhx5"/>
    <property type="match status" value="1"/>
</dbReference>
<dbReference type="Pfam" id="PF00412">
    <property type="entry name" value="LIM"/>
    <property type="match status" value="2"/>
</dbReference>
<evidence type="ECO:0000256" key="8">
    <source>
        <dbReference type="ARBA" id="ARBA00023242"/>
    </source>
</evidence>
<dbReference type="FunFam" id="2.10.110.10:FF:000006">
    <property type="entry name" value="LIM homeobox transcription factor 1-beta"/>
    <property type="match status" value="1"/>
</dbReference>
<evidence type="ECO:0000256" key="12">
    <source>
        <dbReference type="SAM" id="MobiDB-lite"/>
    </source>
</evidence>
<dbReference type="InterPro" id="IPR009057">
    <property type="entry name" value="Homeodomain-like_sf"/>
</dbReference>
<feature type="domain" description="LIM zinc-binding" evidence="13">
    <location>
        <begin position="63"/>
        <end position="125"/>
    </location>
</feature>
<feature type="domain" description="Homeobox" evidence="14">
    <location>
        <begin position="155"/>
        <end position="215"/>
    </location>
</feature>
<keyword evidence="2 10" id="KW-0479">Metal-binding</keyword>
<protein>
    <submittedName>
        <fullName evidence="15">Insulin gene enhancer protein ISL-2</fullName>
    </submittedName>
</protein>
<evidence type="ECO:0000313" key="15">
    <source>
        <dbReference type="EMBL" id="KZS06565.1"/>
    </source>
</evidence>
<evidence type="ECO:0000256" key="6">
    <source>
        <dbReference type="ARBA" id="ARBA00023125"/>
    </source>
</evidence>
<dbReference type="GO" id="GO:0030182">
    <property type="term" value="P:neuron differentiation"/>
    <property type="evidence" value="ECO:0007669"/>
    <property type="project" value="TreeGrafter"/>
</dbReference>
<dbReference type="CDD" id="cd00086">
    <property type="entry name" value="homeodomain"/>
    <property type="match status" value="1"/>
</dbReference>
<evidence type="ECO:0000259" key="14">
    <source>
        <dbReference type="PROSITE" id="PS50071"/>
    </source>
</evidence>
<dbReference type="PANTHER" id="PTHR24208">
    <property type="entry name" value="LIM/HOMEOBOX PROTEIN LHX"/>
    <property type="match status" value="1"/>
</dbReference>